<feature type="domain" description="RDRP C-terminal head" evidence="2">
    <location>
        <begin position="2"/>
        <end position="76"/>
    </location>
</feature>
<evidence type="ECO:0000313" key="3">
    <source>
        <dbReference type="EMBL" id="GAA5806843.1"/>
    </source>
</evidence>
<reference evidence="3 4" key="1">
    <citation type="submission" date="2024-04" db="EMBL/GenBank/DDBJ databases">
        <title>genome sequences of Mucor flavus KT1a and Helicostylum pulchrum KT1b strains isolated from the surface of a dry-aged beef.</title>
        <authorList>
            <person name="Toyotome T."/>
            <person name="Hosono M."/>
            <person name="Torimaru M."/>
            <person name="Fukuda K."/>
            <person name="Mikami N."/>
        </authorList>
    </citation>
    <scope>NUCLEOTIDE SEQUENCE [LARGE SCALE GENOMIC DNA]</scope>
    <source>
        <strain evidence="3 4">KT1a</strain>
    </source>
</reference>
<evidence type="ECO:0000256" key="1">
    <source>
        <dbReference type="SAM" id="MobiDB-lite"/>
    </source>
</evidence>
<dbReference type="InterPro" id="IPR058752">
    <property type="entry name" value="RDRP_C_head"/>
</dbReference>
<feature type="region of interest" description="Disordered" evidence="1">
    <location>
        <begin position="106"/>
        <end position="191"/>
    </location>
</feature>
<name>A0ABP9YJ14_9FUNG</name>
<gene>
    <name evidence="3" type="ORF">MFLAVUS_000191</name>
</gene>
<feature type="compositionally biased region" description="Acidic residues" evidence="1">
    <location>
        <begin position="112"/>
        <end position="148"/>
    </location>
</feature>
<comment type="caution">
    <text evidence="3">The sequence shown here is derived from an EMBL/GenBank/DDBJ whole genome shotgun (WGS) entry which is preliminary data.</text>
</comment>
<evidence type="ECO:0000313" key="4">
    <source>
        <dbReference type="Proteomes" id="UP001473302"/>
    </source>
</evidence>
<keyword evidence="4" id="KW-1185">Reference proteome</keyword>
<organism evidence="3 4">
    <name type="scientific">Mucor flavus</name>
    <dbReference type="NCBI Taxonomy" id="439312"/>
    <lineage>
        <taxon>Eukaryota</taxon>
        <taxon>Fungi</taxon>
        <taxon>Fungi incertae sedis</taxon>
        <taxon>Mucoromycota</taxon>
        <taxon>Mucoromycotina</taxon>
        <taxon>Mucoromycetes</taxon>
        <taxon>Mucorales</taxon>
        <taxon>Mucorineae</taxon>
        <taxon>Mucoraceae</taxon>
        <taxon>Mucor</taxon>
    </lineage>
</organism>
<protein>
    <recommendedName>
        <fullName evidence="2">RDRP C-terminal head domain-containing protein</fullName>
    </recommendedName>
</protein>
<dbReference type="Pfam" id="PF26253">
    <property type="entry name" value="RdRP_head"/>
    <property type="match status" value="1"/>
</dbReference>
<proteinExistence type="predicted"/>
<evidence type="ECO:0000259" key="2">
    <source>
        <dbReference type="Pfam" id="PF26253"/>
    </source>
</evidence>
<sequence length="191" mass="21846">MEAYIKEACERKSVYNRNLSALMNQFGVQTKAEICSGYIIKWLKKGKSKTRFEQHDYTMKAVQSFEKLCKNKHKQLDELDLSQAIAEEVICEAYENLKLERGDQTNIMVLDSSDEDDEDKDDEDNYDEDDDNDLADDYETESSSDDEVINFNPRAYSYGRHGSPSAATVSGRNNNSSAAANPVNFRHLERD</sequence>
<dbReference type="Proteomes" id="UP001473302">
    <property type="component" value="Unassembled WGS sequence"/>
</dbReference>
<accession>A0ABP9YJ14</accession>
<dbReference type="EMBL" id="BAABUK010000002">
    <property type="protein sequence ID" value="GAA5806843.1"/>
    <property type="molecule type" value="Genomic_DNA"/>
</dbReference>